<organism evidence="1 2">
    <name type="scientific">Methanococcoides seepicolus</name>
    <dbReference type="NCBI Taxonomy" id="2828780"/>
    <lineage>
        <taxon>Archaea</taxon>
        <taxon>Methanobacteriati</taxon>
        <taxon>Methanobacteriota</taxon>
        <taxon>Stenosarchaea group</taxon>
        <taxon>Methanomicrobia</taxon>
        <taxon>Methanosarcinales</taxon>
        <taxon>Methanosarcinaceae</taxon>
        <taxon>Methanococcoides</taxon>
    </lineage>
</organism>
<reference evidence="1" key="2">
    <citation type="submission" date="2021-04" db="EMBL/GenBank/DDBJ databases">
        <authorList>
            <person name="Dong X."/>
        </authorList>
    </citation>
    <scope>NUCLEOTIDE SEQUENCE</scope>
    <source>
        <strain evidence="1">LLY</strain>
    </source>
</reference>
<sequence length="68" mass="7780">MPHQDIPPRSACRDGQHHCLSHMLAQKIHGLWGVGELPRLELNAHGDTHRFMDIVDDQTFSPIIKNFI</sequence>
<name>A0A9E4ZF81_9EURY</name>
<dbReference type="RefSeq" id="WP_250867925.1">
    <property type="nucleotide sequence ID" value="NZ_JAGSOI010000017.1"/>
</dbReference>
<evidence type="ECO:0000313" key="1">
    <source>
        <dbReference type="EMBL" id="MCM1986540.1"/>
    </source>
</evidence>
<dbReference type="AlphaFoldDB" id="A0A9E4ZF81"/>
<keyword evidence="2" id="KW-1185">Reference proteome</keyword>
<dbReference type="Proteomes" id="UP001056766">
    <property type="component" value="Unassembled WGS sequence"/>
</dbReference>
<gene>
    <name evidence="1" type="ORF">KDK67_05930</name>
</gene>
<evidence type="ECO:0000313" key="2">
    <source>
        <dbReference type="Proteomes" id="UP001056766"/>
    </source>
</evidence>
<reference evidence="1" key="1">
    <citation type="journal article" date="2021" name="mSystems">
        <title>Bacteria and Archaea Synergistically Convert Glycine Betaine to Biogenic Methane in the Formosa Cold Seep of the South China Sea.</title>
        <authorList>
            <person name="Li L."/>
            <person name="Zhang W."/>
            <person name="Zhang S."/>
            <person name="Song L."/>
            <person name="Sun Q."/>
            <person name="Zhang H."/>
            <person name="Xiang H."/>
            <person name="Dong X."/>
        </authorList>
    </citation>
    <scope>NUCLEOTIDE SEQUENCE</scope>
    <source>
        <strain evidence="1">LLY</strain>
    </source>
</reference>
<dbReference type="EMBL" id="JAGSOI010000017">
    <property type="protein sequence ID" value="MCM1986540.1"/>
    <property type="molecule type" value="Genomic_DNA"/>
</dbReference>
<protein>
    <submittedName>
        <fullName evidence="1">Uncharacterized protein</fullName>
    </submittedName>
</protein>
<comment type="caution">
    <text evidence="1">The sequence shown here is derived from an EMBL/GenBank/DDBJ whole genome shotgun (WGS) entry which is preliminary data.</text>
</comment>
<proteinExistence type="predicted"/>
<accession>A0A9E4ZF81</accession>